<sequence length="212" mass="24277">MLLYPTSAPLAVIFDWYNTLINTSNINYNIASQALHMMGYNVSLDTIPNTQIRQYLTYLLNNKLKEWSILYEQILNKSQIEHKIQLNENVLEMLELLHQKSISMAIVSNKNGYYLRRDVYDLNLTKYFKSIIGANDTPENKPSPKPILAALEILNLPPTKKIFVIGDSISDVESAKNANCLPIMYNHNTNINGVLSFTHFKELSNLIINLSR</sequence>
<dbReference type="Pfam" id="PF13419">
    <property type="entry name" value="HAD_2"/>
    <property type="match status" value="1"/>
</dbReference>
<dbReference type="SFLD" id="SFLDG01129">
    <property type="entry name" value="C1.5:_HAD__Beta-PGM__Phosphata"/>
    <property type="match status" value="1"/>
</dbReference>
<evidence type="ECO:0000256" key="1">
    <source>
        <dbReference type="ARBA" id="ARBA00006171"/>
    </source>
</evidence>
<evidence type="ECO:0000313" key="2">
    <source>
        <dbReference type="EMBL" id="UTO55621.1"/>
    </source>
</evidence>
<dbReference type="NCBIfam" id="TIGR01549">
    <property type="entry name" value="HAD-SF-IA-v1"/>
    <property type="match status" value="1"/>
</dbReference>
<proteinExistence type="inferred from homology"/>
<name>A0A9Q9BXW9_9RICK</name>
<dbReference type="EMBL" id="CP089285">
    <property type="protein sequence ID" value="UTO56542.1"/>
    <property type="molecule type" value="Genomic_DNA"/>
</dbReference>
<dbReference type="AlphaFoldDB" id="A0A9Q9BXW9"/>
<organism evidence="2 4">
    <name type="scientific">Neoehrlichia mikurensis</name>
    <dbReference type="NCBI Taxonomy" id="89586"/>
    <lineage>
        <taxon>Bacteria</taxon>
        <taxon>Pseudomonadati</taxon>
        <taxon>Pseudomonadota</taxon>
        <taxon>Alphaproteobacteria</taxon>
        <taxon>Rickettsiales</taxon>
        <taxon>Anaplasmataceae</taxon>
        <taxon>Candidatus Neoehrlichia</taxon>
    </lineage>
</organism>
<reference evidence="2" key="1">
    <citation type="journal article" date="2022" name="Microorganisms">
        <title>Assembly and Comparison of Ca. Neoehrlichia mikurensis Genomes.</title>
        <authorList>
            <person name="Azagi T."/>
            <person name="Dirks R.P."/>
            <person name="Yebra-Pimentel E.S."/>
            <person name="Schaap P.J."/>
            <person name="Koehorst J.J."/>
            <person name="Esser H.J."/>
            <person name="Sprong H."/>
        </authorList>
    </citation>
    <scope>NUCLEOTIDE SEQUENCE</scope>
    <source>
        <strain evidence="3">18-2804</strain>
        <strain evidence="2">18-2837</strain>
    </source>
</reference>
<dbReference type="PANTHER" id="PTHR43434">
    <property type="entry name" value="PHOSPHOGLYCOLATE PHOSPHATASE"/>
    <property type="match status" value="1"/>
</dbReference>
<dbReference type="InterPro" id="IPR050155">
    <property type="entry name" value="HAD-like_hydrolase_sf"/>
</dbReference>
<evidence type="ECO:0000313" key="5">
    <source>
        <dbReference type="Proteomes" id="UP001059985"/>
    </source>
</evidence>
<evidence type="ECO:0000313" key="4">
    <source>
        <dbReference type="Proteomes" id="UP001059822"/>
    </source>
</evidence>
<dbReference type="SFLD" id="SFLDG01135">
    <property type="entry name" value="C1.5.6:_HAD__Beta-PGM__Phospha"/>
    <property type="match status" value="1"/>
</dbReference>
<dbReference type="InterPro" id="IPR041492">
    <property type="entry name" value="HAD_2"/>
</dbReference>
<evidence type="ECO:0000313" key="3">
    <source>
        <dbReference type="EMBL" id="UTO56542.1"/>
    </source>
</evidence>
<dbReference type="GO" id="GO:0005829">
    <property type="term" value="C:cytosol"/>
    <property type="evidence" value="ECO:0007669"/>
    <property type="project" value="TreeGrafter"/>
</dbReference>
<dbReference type="InterPro" id="IPR006439">
    <property type="entry name" value="HAD-SF_hydro_IA"/>
</dbReference>
<accession>A0A9Q9BXW9</accession>
<dbReference type="GO" id="GO:0008967">
    <property type="term" value="F:phosphoglycolate phosphatase activity"/>
    <property type="evidence" value="ECO:0007669"/>
    <property type="project" value="TreeGrafter"/>
</dbReference>
<gene>
    <name evidence="3" type="ORF">LUA81_00830</name>
    <name evidence="2" type="ORF">LUA82_00830</name>
</gene>
<dbReference type="EMBL" id="CP089286">
    <property type="protein sequence ID" value="UTO55621.1"/>
    <property type="molecule type" value="Genomic_DNA"/>
</dbReference>
<keyword evidence="2" id="KW-0378">Hydrolase</keyword>
<protein>
    <submittedName>
        <fullName evidence="2">HAD family hydrolase</fullName>
    </submittedName>
</protein>
<dbReference type="Proteomes" id="UP001059985">
    <property type="component" value="Chromosome"/>
</dbReference>
<keyword evidence="5" id="KW-1185">Reference proteome</keyword>
<dbReference type="GO" id="GO:0006281">
    <property type="term" value="P:DNA repair"/>
    <property type="evidence" value="ECO:0007669"/>
    <property type="project" value="TreeGrafter"/>
</dbReference>
<dbReference type="RefSeq" id="WP_218193847.1">
    <property type="nucleotide sequence ID" value="NZ_CP054597.1"/>
</dbReference>
<dbReference type="SFLD" id="SFLDS00003">
    <property type="entry name" value="Haloacid_Dehalogenase"/>
    <property type="match status" value="1"/>
</dbReference>
<dbReference type="Proteomes" id="UP001059822">
    <property type="component" value="Chromosome"/>
</dbReference>
<comment type="similarity">
    <text evidence="1">Belongs to the HAD-like hydrolase superfamily. CbbY/CbbZ/Gph/YieH family.</text>
</comment>
<dbReference type="PANTHER" id="PTHR43434:SF1">
    <property type="entry name" value="PHOSPHOGLYCOLATE PHOSPHATASE"/>
    <property type="match status" value="1"/>
</dbReference>